<dbReference type="PROSITE" id="PS50195">
    <property type="entry name" value="PX"/>
    <property type="match status" value="1"/>
</dbReference>
<evidence type="ECO:0000256" key="6">
    <source>
        <dbReference type="ARBA" id="ARBA00022490"/>
    </source>
</evidence>
<sequence>MSAETDAPFNNVEISNENREEEDLFASAVQEVSLDPEINGTQDGLEKSTIDDISVSSPATIGSSIMEEIATERSNNIIITITEPQKIGEGMSSYVAYRVITKTNMPIFSKLDFAVLRRFSDFLGLHEKLTEKYLRSGRIIPPAPEKSIMGTTKLKMSSTPSTESANGSPSVQSQFVERRRAALERFLNRVAQHPVLCIDPDFREFLESDTELPKATSTSALSGAGMLRLFNKVGETVNKITYRMDESDPWFEERVARIESLESGLRRLCGACEALATERRELAGRAHEAARAIALHTLACNTSLIIIYVYVCNFYFQIEHLRNEQANTDFYVLTEHIKDYLGLIGAIKDVFHERVKVFQHWQHSQMQLTKRRENKAKAELANRPEKIEQAANEIIEWESKVERGQQEFDTMSRVIKKELERFEEIRLDQLRDTLLRYLDEHMKHQAQAIRYWDAFLPEARAIK</sequence>
<protein>
    <submittedName>
        <fullName evidence="13">(African queen) hypothetical protein</fullName>
    </submittedName>
</protein>
<dbReference type="InterPro" id="IPR015404">
    <property type="entry name" value="Vps5_C"/>
</dbReference>
<dbReference type="Pfam" id="PF09325">
    <property type="entry name" value="Vps5"/>
    <property type="match status" value="1"/>
</dbReference>
<dbReference type="SUPFAM" id="SSF103657">
    <property type="entry name" value="BAR/IMD domain-like"/>
    <property type="match status" value="1"/>
</dbReference>
<keyword evidence="5" id="KW-0813">Transport</keyword>
<dbReference type="GO" id="GO:0005829">
    <property type="term" value="C:cytosol"/>
    <property type="evidence" value="ECO:0007669"/>
    <property type="project" value="GOC"/>
</dbReference>
<dbReference type="Gene3D" id="3.30.1520.10">
    <property type="entry name" value="Phox-like domain"/>
    <property type="match status" value="1"/>
</dbReference>
<dbReference type="Proteomes" id="UP000789524">
    <property type="component" value="Unassembled WGS sequence"/>
</dbReference>
<evidence type="ECO:0000256" key="8">
    <source>
        <dbReference type="ARBA" id="ARBA00022927"/>
    </source>
</evidence>
<organism evidence="13 14">
    <name type="scientific">Danaus chrysippus</name>
    <name type="common">African queen</name>
    <dbReference type="NCBI Taxonomy" id="151541"/>
    <lineage>
        <taxon>Eukaryota</taxon>
        <taxon>Metazoa</taxon>
        <taxon>Ecdysozoa</taxon>
        <taxon>Arthropoda</taxon>
        <taxon>Hexapoda</taxon>
        <taxon>Insecta</taxon>
        <taxon>Pterygota</taxon>
        <taxon>Neoptera</taxon>
        <taxon>Endopterygota</taxon>
        <taxon>Lepidoptera</taxon>
        <taxon>Glossata</taxon>
        <taxon>Ditrysia</taxon>
        <taxon>Papilionoidea</taxon>
        <taxon>Nymphalidae</taxon>
        <taxon>Danainae</taxon>
        <taxon>Danaini</taxon>
        <taxon>Danaina</taxon>
        <taxon>Danaus</taxon>
        <taxon>Anosia</taxon>
    </lineage>
</organism>
<evidence type="ECO:0000256" key="1">
    <source>
        <dbReference type="ARBA" id="ARBA00004287"/>
    </source>
</evidence>
<dbReference type="EMBL" id="CAKASE010000050">
    <property type="protein sequence ID" value="CAG9563854.1"/>
    <property type="molecule type" value="Genomic_DNA"/>
</dbReference>
<dbReference type="GO" id="GO:0015031">
    <property type="term" value="P:protein transport"/>
    <property type="evidence" value="ECO:0007669"/>
    <property type="project" value="UniProtKB-KW"/>
</dbReference>
<feature type="coiled-coil region" evidence="11">
    <location>
        <begin position="387"/>
        <end position="447"/>
    </location>
</feature>
<dbReference type="InterPro" id="IPR001683">
    <property type="entry name" value="PX_dom"/>
</dbReference>
<dbReference type="CDD" id="cd06859">
    <property type="entry name" value="PX_SNX1_2_like"/>
    <property type="match status" value="1"/>
</dbReference>
<dbReference type="SUPFAM" id="SSF64268">
    <property type="entry name" value="PX domain"/>
    <property type="match status" value="1"/>
</dbReference>
<accession>A0A8J2QIN3</accession>
<keyword evidence="11" id="KW-0175">Coiled coil</keyword>
<keyword evidence="6" id="KW-0963">Cytoplasm</keyword>
<dbReference type="Gene3D" id="1.20.1270.60">
    <property type="entry name" value="Arfaptin homology (AH) domain/BAR domain"/>
    <property type="match status" value="1"/>
</dbReference>
<dbReference type="FunFam" id="1.20.1270.60:FF:000022">
    <property type="entry name" value="Sorting nexin 3 protein"/>
    <property type="match status" value="1"/>
</dbReference>
<keyword evidence="10" id="KW-0472">Membrane</keyword>
<evidence type="ECO:0000256" key="2">
    <source>
        <dbReference type="ARBA" id="ARBA00004496"/>
    </source>
</evidence>
<feature type="domain" description="PX" evidence="12">
    <location>
        <begin position="75"/>
        <end position="213"/>
    </location>
</feature>
<gene>
    <name evidence="13" type="ORF">DCHRY22_LOCUS4940</name>
</gene>
<dbReference type="PANTHER" id="PTHR10555:SF170">
    <property type="entry name" value="FI18122P1"/>
    <property type="match status" value="1"/>
</dbReference>
<evidence type="ECO:0000313" key="14">
    <source>
        <dbReference type="Proteomes" id="UP000789524"/>
    </source>
</evidence>
<dbReference type="InterPro" id="IPR027267">
    <property type="entry name" value="AH/BAR_dom_sf"/>
</dbReference>
<evidence type="ECO:0000256" key="7">
    <source>
        <dbReference type="ARBA" id="ARBA00022553"/>
    </source>
</evidence>
<evidence type="ECO:0000313" key="13">
    <source>
        <dbReference type="EMBL" id="CAG9563854.1"/>
    </source>
</evidence>
<dbReference type="Pfam" id="PF00787">
    <property type="entry name" value="PX"/>
    <property type="match status" value="1"/>
</dbReference>
<dbReference type="GO" id="GO:0098796">
    <property type="term" value="C:membrane protein complex"/>
    <property type="evidence" value="ECO:0007669"/>
    <property type="project" value="UniProtKB-ARBA"/>
</dbReference>
<comment type="similarity">
    <text evidence="4">Belongs to the sorting nexin family.</text>
</comment>
<keyword evidence="7" id="KW-0597">Phosphoprotein</keyword>
<evidence type="ECO:0000256" key="11">
    <source>
        <dbReference type="SAM" id="Coils"/>
    </source>
</evidence>
<dbReference type="OrthoDB" id="271164at2759"/>
<dbReference type="GO" id="GO:0005794">
    <property type="term" value="C:Golgi apparatus"/>
    <property type="evidence" value="ECO:0007669"/>
    <property type="project" value="UniProtKB-SubCell"/>
</dbReference>
<comment type="subcellular location">
    <subcellularLocation>
        <location evidence="2">Cytoplasm</location>
    </subcellularLocation>
    <subcellularLocation>
        <location evidence="3">Golgi apparatus</location>
    </subcellularLocation>
    <subcellularLocation>
        <location evidence="1">Membrane</location>
        <topology evidence="1">Peripheral membrane protein</topology>
        <orientation evidence="1">Cytoplasmic side</orientation>
    </subcellularLocation>
</comment>
<dbReference type="PANTHER" id="PTHR10555">
    <property type="entry name" value="SORTING NEXIN"/>
    <property type="match status" value="1"/>
</dbReference>
<evidence type="ECO:0000256" key="4">
    <source>
        <dbReference type="ARBA" id="ARBA00010883"/>
    </source>
</evidence>
<evidence type="ECO:0000256" key="5">
    <source>
        <dbReference type="ARBA" id="ARBA00022448"/>
    </source>
</evidence>
<evidence type="ECO:0000256" key="9">
    <source>
        <dbReference type="ARBA" id="ARBA00023034"/>
    </source>
</evidence>
<dbReference type="InterPro" id="IPR036871">
    <property type="entry name" value="PX_dom_sf"/>
</dbReference>
<keyword evidence="14" id="KW-1185">Reference proteome</keyword>
<dbReference type="GO" id="GO:0034498">
    <property type="term" value="P:early endosome to Golgi transport"/>
    <property type="evidence" value="ECO:0007669"/>
    <property type="project" value="TreeGrafter"/>
</dbReference>
<dbReference type="GO" id="GO:0010008">
    <property type="term" value="C:endosome membrane"/>
    <property type="evidence" value="ECO:0007669"/>
    <property type="project" value="TreeGrafter"/>
</dbReference>
<proteinExistence type="inferred from homology"/>
<dbReference type="AlphaFoldDB" id="A0A8J2QIN3"/>
<keyword evidence="9" id="KW-0333">Golgi apparatus</keyword>
<dbReference type="SMART" id="SM00312">
    <property type="entry name" value="PX"/>
    <property type="match status" value="1"/>
</dbReference>
<dbReference type="GO" id="GO:0035091">
    <property type="term" value="F:phosphatidylinositol binding"/>
    <property type="evidence" value="ECO:0007669"/>
    <property type="project" value="InterPro"/>
</dbReference>
<evidence type="ECO:0000256" key="3">
    <source>
        <dbReference type="ARBA" id="ARBA00004555"/>
    </source>
</evidence>
<evidence type="ECO:0000256" key="10">
    <source>
        <dbReference type="ARBA" id="ARBA00023136"/>
    </source>
</evidence>
<dbReference type="FunFam" id="3.30.1520.10:FF:000047">
    <property type="entry name" value="Sorting nexin"/>
    <property type="match status" value="1"/>
</dbReference>
<reference evidence="13" key="1">
    <citation type="submission" date="2021-09" db="EMBL/GenBank/DDBJ databases">
        <authorList>
            <person name="Martin H S."/>
        </authorList>
    </citation>
    <scope>NUCLEOTIDE SEQUENCE</scope>
</reference>
<name>A0A8J2QIN3_9NEOP</name>
<evidence type="ECO:0000259" key="12">
    <source>
        <dbReference type="PROSITE" id="PS50195"/>
    </source>
</evidence>
<keyword evidence="8" id="KW-0653">Protein transport</keyword>
<comment type="caution">
    <text evidence="13">The sequence shown here is derived from an EMBL/GenBank/DDBJ whole genome shotgun (WGS) entry which is preliminary data.</text>
</comment>